<proteinExistence type="predicted"/>
<gene>
    <name evidence="1" type="ORF">FN960_03815</name>
</gene>
<name>A0A554A1T6_9BACI</name>
<reference evidence="1 2" key="1">
    <citation type="submission" date="2019-07" db="EMBL/GenBank/DDBJ databases">
        <authorList>
            <person name="Park Y.J."/>
            <person name="Jeong S.E."/>
            <person name="Jung H.S."/>
        </authorList>
    </citation>
    <scope>NUCLEOTIDE SEQUENCE [LARGE SCALE GENOMIC DNA]</scope>
    <source>
        <strain evidence="2">P16(2019)</strain>
    </source>
</reference>
<dbReference type="InterPro" id="IPR014825">
    <property type="entry name" value="DNA_alkylation"/>
</dbReference>
<evidence type="ECO:0000313" key="1">
    <source>
        <dbReference type="EMBL" id="TSB47658.1"/>
    </source>
</evidence>
<dbReference type="SUPFAM" id="SSF48371">
    <property type="entry name" value="ARM repeat"/>
    <property type="match status" value="1"/>
</dbReference>
<sequence length="357" mass="41115">MEPLKEIYNKAYVQKLTSDIKQVYPNFDVQACSKLILQPDWSALELMERKRRITESLYETLPAAYPDALAILIQVAPPYNGLEGIVFPDFVQCYGLDYWQESMDALEVLTEYSTAEFAVRPYFVKDTEKMIEQSLQWADSTNEHVRRLASEGSRPRLPWGLSVPAFKQDPAPILPILEKLKKDDSLYVRRSVANSLNDITKTHPDLFIQIANDWFGEHEDTNWIIKHASRSLLKKGDKHVLALFGYENSHTLHIQDFQFKTAAIKIGERVDFSFNLQAEVDTKLRVEYAIDYVKARGHRTRKVFKLSETAIQANEVKTYARTHAFKDLSTRKHHPGLHQLTLIVNGEEKVSVEFEVG</sequence>
<evidence type="ECO:0008006" key="3">
    <source>
        <dbReference type="Google" id="ProtNLM"/>
    </source>
</evidence>
<dbReference type="RefSeq" id="WP_143847107.1">
    <property type="nucleotide sequence ID" value="NZ_VLXZ01000002.1"/>
</dbReference>
<evidence type="ECO:0000313" key="2">
    <source>
        <dbReference type="Proteomes" id="UP000318521"/>
    </source>
</evidence>
<dbReference type="AlphaFoldDB" id="A0A554A1T6"/>
<accession>A0A554A1T6</accession>
<dbReference type="InterPro" id="IPR021133">
    <property type="entry name" value="HEAT_type_2"/>
</dbReference>
<dbReference type="EMBL" id="VLXZ01000002">
    <property type="protein sequence ID" value="TSB47658.1"/>
    <property type="molecule type" value="Genomic_DNA"/>
</dbReference>
<dbReference type="InterPro" id="IPR016024">
    <property type="entry name" value="ARM-type_fold"/>
</dbReference>
<dbReference type="Gene3D" id="1.25.40.290">
    <property type="entry name" value="ARM repeat domains"/>
    <property type="match status" value="1"/>
</dbReference>
<comment type="caution">
    <text evidence="1">The sequence shown here is derived from an EMBL/GenBank/DDBJ whole genome shotgun (WGS) entry which is preliminary data.</text>
</comment>
<dbReference type="Pfam" id="PF08713">
    <property type="entry name" value="DNA_alkylation"/>
    <property type="match status" value="1"/>
</dbReference>
<protein>
    <recommendedName>
        <fullName evidence="3">DNA alkylation repair protein</fullName>
    </recommendedName>
</protein>
<organism evidence="1 2">
    <name type="scientific">Alkalicoccobacillus porphyridii</name>
    <dbReference type="NCBI Taxonomy" id="2597270"/>
    <lineage>
        <taxon>Bacteria</taxon>
        <taxon>Bacillati</taxon>
        <taxon>Bacillota</taxon>
        <taxon>Bacilli</taxon>
        <taxon>Bacillales</taxon>
        <taxon>Bacillaceae</taxon>
        <taxon>Alkalicoccobacillus</taxon>
    </lineage>
</organism>
<keyword evidence="2" id="KW-1185">Reference proteome</keyword>
<dbReference type="Proteomes" id="UP000318521">
    <property type="component" value="Unassembled WGS sequence"/>
</dbReference>
<dbReference type="OrthoDB" id="9797162at2"/>
<dbReference type="PROSITE" id="PS50077">
    <property type="entry name" value="HEAT_REPEAT"/>
    <property type="match status" value="1"/>
</dbReference>